<feature type="transmembrane region" description="Helical" evidence="1">
    <location>
        <begin position="63"/>
        <end position="83"/>
    </location>
</feature>
<keyword evidence="1" id="KW-0812">Transmembrane</keyword>
<evidence type="ECO:0000256" key="1">
    <source>
        <dbReference type="SAM" id="Phobius"/>
    </source>
</evidence>
<dbReference type="Pfam" id="PF07670">
    <property type="entry name" value="Gate"/>
    <property type="match status" value="1"/>
</dbReference>
<dbReference type="EMBL" id="JAGSND010000010">
    <property type="protein sequence ID" value="MBR0599139.1"/>
    <property type="molecule type" value="Genomic_DNA"/>
</dbReference>
<feature type="transmembrane region" description="Helical" evidence="1">
    <location>
        <begin position="123"/>
        <end position="142"/>
    </location>
</feature>
<evidence type="ECO:0000313" key="4">
    <source>
        <dbReference type="Proteomes" id="UP000675664"/>
    </source>
</evidence>
<keyword evidence="1" id="KW-1133">Transmembrane helix</keyword>
<evidence type="ECO:0000259" key="2">
    <source>
        <dbReference type="Pfam" id="PF07670"/>
    </source>
</evidence>
<accession>A0A8J8B2C1</accession>
<sequence length="155" mass="17200">MSASFSVIFQEIFLGCISTILSLLKILIPLMIVVEILMVYNVMEKLANRLQFLAKLMGMKNQSIFPLLVGVIMGVTYGAGTLIEINRQTPIPKKDYALIGIFMFLCHGIIETAFIFYVAGANIIAITIGRLLIAFVVTALAARLPMIRKMEDNIE</sequence>
<feature type="domain" description="Nucleoside transporter/FeoB GTPase Gate" evidence="2">
    <location>
        <begin position="21"/>
        <end position="112"/>
    </location>
</feature>
<dbReference type="Proteomes" id="UP000675664">
    <property type="component" value="Unassembled WGS sequence"/>
</dbReference>
<comment type="caution">
    <text evidence="3">The sequence shown here is derived from an EMBL/GenBank/DDBJ whole genome shotgun (WGS) entry which is preliminary data.</text>
</comment>
<gene>
    <name evidence="3" type="ORF">KCX82_14715</name>
</gene>
<feature type="transmembrane region" description="Helical" evidence="1">
    <location>
        <begin position="95"/>
        <end position="117"/>
    </location>
</feature>
<keyword evidence="4" id="KW-1185">Reference proteome</keyword>
<dbReference type="InterPro" id="IPR011642">
    <property type="entry name" value="Gate_dom"/>
</dbReference>
<keyword evidence="1" id="KW-0472">Membrane</keyword>
<name>A0A8J8B2C1_9FIRM</name>
<dbReference type="AlphaFoldDB" id="A0A8J8B2C1"/>
<reference evidence="3" key="1">
    <citation type="submission" date="2021-04" db="EMBL/GenBank/DDBJ databases">
        <title>Sinoanaerobacter chloroacetimidivorans sp. nov., an obligate anaerobic bacterium isolated from anaerobic sludge.</title>
        <authorList>
            <person name="Bao Y."/>
        </authorList>
    </citation>
    <scope>NUCLEOTIDE SEQUENCE</scope>
    <source>
        <strain evidence="3">BAD-6</strain>
    </source>
</reference>
<evidence type="ECO:0000313" key="3">
    <source>
        <dbReference type="EMBL" id="MBR0599139.1"/>
    </source>
</evidence>
<reference evidence="3" key="2">
    <citation type="submission" date="2021-04" db="EMBL/GenBank/DDBJ databases">
        <authorList>
            <person name="Liu J."/>
        </authorList>
    </citation>
    <scope>NUCLEOTIDE SEQUENCE</scope>
    <source>
        <strain evidence="3">BAD-6</strain>
    </source>
</reference>
<feature type="transmembrane region" description="Helical" evidence="1">
    <location>
        <begin position="12"/>
        <end position="43"/>
    </location>
</feature>
<proteinExistence type="predicted"/>
<protein>
    <recommendedName>
        <fullName evidence="2">Nucleoside transporter/FeoB GTPase Gate domain-containing protein</fullName>
    </recommendedName>
</protein>
<dbReference type="RefSeq" id="WP_227019271.1">
    <property type="nucleotide sequence ID" value="NZ_JAGSND010000010.1"/>
</dbReference>
<organism evidence="3 4">
    <name type="scientific">Sinanaerobacter chloroacetimidivorans</name>
    <dbReference type="NCBI Taxonomy" id="2818044"/>
    <lineage>
        <taxon>Bacteria</taxon>
        <taxon>Bacillati</taxon>
        <taxon>Bacillota</taxon>
        <taxon>Clostridia</taxon>
        <taxon>Peptostreptococcales</taxon>
        <taxon>Anaerovoracaceae</taxon>
        <taxon>Sinanaerobacter</taxon>
    </lineage>
</organism>